<proteinExistence type="predicted"/>
<keyword evidence="2" id="KW-0812">Transmembrane</keyword>
<name>A0A261F7C6_9BIFI</name>
<dbReference type="AlphaFoldDB" id="A0A261F7C6"/>
<evidence type="ECO:0000313" key="4">
    <source>
        <dbReference type="EMBL" id="OZG55041.1"/>
    </source>
</evidence>
<dbReference type="SUPFAM" id="SSF54001">
    <property type="entry name" value="Cysteine proteinases"/>
    <property type="match status" value="1"/>
</dbReference>
<sequence length="300" mass="31894">MKHAAPKSASAHRRTARHGVGVFTPGVPVESLNEAVKREVNAMPRTRRERREYARAYARKNRFTMSGAVTLLFGTVGTAVVATALSTNTNLFDRTMAVAMAADTGTLSTDSTNATASATSTDSADASAVSRSSERSATRDANGVANASLTQETASVSTSAAVEWNAEDGATAIDVSNLTKSDHPTGDTGNAYPFSECTWWAYTRRHQLGLPVGSYFGNGAQWAKSARALGYQVDHTPEVGAIMVFQPGEEGAAAYYGHVAIVEKINPDGSVVTSESGSIMQGKTYTRTISNPERFEFIHD</sequence>
<feature type="compositionally biased region" description="Low complexity" evidence="1">
    <location>
        <begin position="107"/>
        <end position="131"/>
    </location>
</feature>
<organism evidence="4 5">
    <name type="scientific">Alloscardovia macacae</name>
    <dbReference type="NCBI Taxonomy" id="1160091"/>
    <lineage>
        <taxon>Bacteria</taxon>
        <taxon>Bacillati</taxon>
        <taxon>Actinomycetota</taxon>
        <taxon>Actinomycetes</taxon>
        <taxon>Bifidobacteriales</taxon>
        <taxon>Bifidobacteriaceae</taxon>
        <taxon>Alloscardovia</taxon>
    </lineage>
</organism>
<protein>
    <submittedName>
        <fullName evidence="4">CHAP domain-containing protein</fullName>
    </submittedName>
</protein>
<feature type="region of interest" description="Disordered" evidence="1">
    <location>
        <begin position="107"/>
        <end position="152"/>
    </location>
</feature>
<dbReference type="EMBL" id="MWWT01000001">
    <property type="protein sequence ID" value="OZG55041.1"/>
    <property type="molecule type" value="Genomic_DNA"/>
</dbReference>
<keyword evidence="2" id="KW-1133">Transmembrane helix</keyword>
<dbReference type="Gene3D" id="3.90.1720.10">
    <property type="entry name" value="endopeptidase domain like (from Nostoc punctiforme)"/>
    <property type="match status" value="1"/>
</dbReference>
<evidence type="ECO:0000256" key="2">
    <source>
        <dbReference type="SAM" id="Phobius"/>
    </source>
</evidence>
<dbReference type="InterPro" id="IPR009148">
    <property type="entry name" value="PcsB-like"/>
</dbReference>
<accession>A0A261F7C6</accession>
<feature type="transmembrane region" description="Helical" evidence="2">
    <location>
        <begin position="63"/>
        <end position="85"/>
    </location>
</feature>
<evidence type="ECO:0000313" key="5">
    <source>
        <dbReference type="Proteomes" id="UP000243657"/>
    </source>
</evidence>
<dbReference type="Pfam" id="PF05257">
    <property type="entry name" value="CHAP"/>
    <property type="match status" value="1"/>
</dbReference>
<evidence type="ECO:0000256" key="1">
    <source>
        <dbReference type="SAM" id="MobiDB-lite"/>
    </source>
</evidence>
<dbReference type="PROSITE" id="PS50911">
    <property type="entry name" value="CHAP"/>
    <property type="match status" value="1"/>
</dbReference>
<evidence type="ECO:0000259" key="3">
    <source>
        <dbReference type="PROSITE" id="PS50911"/>
    </source>
</evidence>
<comment type="caution">
    <text evidence="4">The sequence shown here is derived from an EMBL/GenBank/DDBJ whole genome shotgun (WGS) entry which is preliminary data.</text>
</comment>
<keyword evidence="5" id="KW-1185">Reference proteome</keyword>
<dbReference type="InterPro" id="IPR007921">
    <property type="entry name" value="CHAP_dom"/>
</dbReference>
<keyword evidence="2" id="KW-0472">Membrane</keyword>
<feature type="domain" description="Peptidase C51" evidence="3">
    <location>
        <begin position="172"/>
        <end position="299"/>
    </location>
</feature>
<reference evidence="4 5" key="1">
    <citation type="journal article" date="2017" name="BMC Genomics">
        <title>Comparative genomic and phylogenomic analyses of the Bifidobacteriaceae family.</title>
        <authorList>
            <person name="Lugli G.A."/>
            <person name="Milani C."/>
            <person name="Turroni F."/>
            <person name="Duranti S."/>
            <person name="Mancabelli L."/>
            <person name="Mangifesta M."/>
            <person name="Ferrario C."/>
            <person name="Modesto M."/>
            <person name="Mattarelli P."/>
            <person name="Jiri K."/>
            <person name="van Sinderen D."/>
            <person name="Ventura M."/>
        </authorList>
    </citation>
    <scope>NUCLEOTIDE SEQUENCE [LARGE SCALE GENOMIC DNA]</scope>
    <source>
        <strain evidence="4 5">DSM 24762</strain>
    </source>
</reference>
<gene>
    <name evidence="4" type="ORF">ALMA_0366</name>
</gene>
<dbReference type="InterPro" id="IPR038765">
    <property type="entry name" value="Papain-like_cys_pep_sf"/>
</dbReference>
<dbReference type="Proteomes" id="UP000243657">
    <property type="component" value="Unassembled WGS sequence"/>
</dbReference>
<dbReference type="PRINTS" id="PR01852">
    <property type="entry name" value="SIBAPROTEIN"/>
</dbReference>